<accession>A0A7Y7UKN9</accession>
<dbReference type="AlphaFoldDB" id="A0A7Y7UKN9"/>
<comment type="caution">
    <text evidence="1">The sequence shown here is derived from an EMBL/GenBank/DDBJ whole genome shotgun (WGS) entry which is preliminary data.</text>
</comment>
<dbReference type="EMBL" id="JABXWP010000053">
    <property type="protein sequence ID" value="NVO89740.1"/>
    <property type="molecule type" value="Genomic_DNA"/>
</dbReference>
<reference evidence="1 2" key="1">
    <citation type="submission" date="2020-06" db="EMBL/GenBank/DDBJ databases">
        <title>Lactobacillus rhamnosus QC,genome.</title>
        <authorList>
            <person name="Yi H."/>
            <person name="Jin M."/>
        </authorList>
    </citation>
    <scope>NUCLEOTIDE SEQUENCE [LARGE SCALE GENOMIC DNA]</scope>
    <source>
        <strain evidence="1 2">QC</strain>
    </source>
</reference>
<evidence type="ECO:0000313" key="2">
    <source>
        <dbReference type="Proteomes" id="UP000542889"/>
    </source>
</evidence>
<protein>
    <submittedName>
        <fullName evidence="1">Phage tail protein</fullName>
    </submittedName>
</protein>
<proteinExistence type="predicted"/>
<dbReference type="Proteomes" id="UP000542889">
    <property type="component" value="Unassembled WGS sequence"/>
</dbReference>
<organism evidence="1 2">
    <name type="scientific">Lacticaseibacillus rhamnosus</name>
    <name type="common">Lactobacillus rhamnosus</name>
    <dbReference type="NCBI Taxonomy" id="47715"/>
    <lineage>
        <taxon>Bacteria</taxon>
        <taxon>Bacillati</taxon>
        <taxon>Bacillota</taxon>
        <taxon>Bacilli</taxon>
        <taxon>Lactobacillales</taxon>
        <taxon>Lactobacillaceae</taxon>
        <taxon>Lacticaseibacillus</taxon>
    </lineage>
</organism>
<evidence type="ECO:0000313" key="1">
    <source>
        <dbReference type="EMBL" id="NVO89740.1"/>
    </source>
</evidence>
<name>A0A7Y7UKN9_LACRH</name>
<gene>
    <name evidence="1" type="ORF">HWN39_14880</name>
</gene>
<sequence>MDFYFTDRSWHLLGIATAGEGPIHIVNDTDDQLISAGARTYSGTILFTPETSAKVKSMAAYGNYVLYKDTRGKAVFMTIMESNHDPLLGETTFTAEDAGIDLINETVGPYKADKPMSIAEYINFFVTDSGFDIGLNEIPDLKRTLEWTGESDTALARILSVATQFDHAELEFSFQLVGTSVVQRLINIHKRIGTDKRITLYVDKDINKIVTSGNIWDLYTAITPTGGTPEAKDGDTSEQKPITLAGYQWTDPDGRFVLTSDGVLLDPVANQQWSRLLSGGARPDAAGAYINRVNTYEATTQASLLQSALSDLKKHNHPVVNYETDIARLPDNVDIGDTVH</sequence>
<feature type="non-terminal residue" evidence="1">
    <location>
        <position position="340"/>
    </location>
</feature>